<dbReference type="GO" id="GO:1904158">
    <property type="term" value="P:axonemal central apparatus assembly"/>
    <property type="evidence" value="ECO:0007669"/>
    <property type="project" value="TreeGrafter"/>
</dbReference>
<evidence type="ECO:0000256" key="1">
    <source>
        <dbReference type="SAM" id="MobiDB-lite"/>
    </source>
</evidence>
<evidence type="ECO:0000313" key="2">
    <source>
        <dbReference type="EMBL" id="KAJ9586339.1"/>
    </source>
</evidence>
<sequence>MTFHFTAKNGTIVAFSKRSAFHPPQVEEVPEKIITRVESEVVPEPSIILSKTKKDKGKDRKISIQEKKKNIKGYKSIALQESVQEKPSKQEILTNYVPGPEVPFFYDMRLSFPNSLTVETVVGTEDSDPFYIRQKYLTKGPVCDQIRDESYRCYLRNGNVLIFLLDGTVKILTPDSTIFLCKKFKKPPPPAPPPQQKPSYIVQPTESKTENENKKSRKRISTTSTDSPKKKRGSKTKKEKVDEYIPEETEEKIEVKEKSKNFQEDISKSPPLWEITDFDILTAHGMKYNVLNGEKKEIDDPLLLRTATDFEMGEVFTRREEGTNTLLTSDGILNVAYPDGTRISTIPQEMGEFEWSAEELKEIDRVAMSSFSKELSKDVGNKSTTNSPEELADVPLSELIESLVISELLKTASSGYYRSQVRDRALEPFVYISFSCRIDHPNYATVYYKAKNMGASILCPRNMKVKIDKKGVYKIKVGGDTNLEVNPMSITFESSVCSDCESLSRTLISLKGFLPEEKSDEIMSSTTDKFGNTFNVSYLGVATHHVPEKEDDTLTHECETISQAEEERYIVLQRDLSGMEFINTEDLQKYLALVDGQKYGYTNTDRVPGKSEQLKCYTTFMPVKETESGTWLTTIPLDSHLPTKLEKKRFTKIYIRTEKEKDIEEKLFASAVSQMPKEYLELYRVGLNPTSSPSSEEISISPTHTKYIEKFYKNLEQQKEHAEFYKQLLRTKSIPGYFDTIEGESFTTVRETVESAVGMAW</sequence>
<dbReference type="Proteomes" id="UP001233999">
    <property type="component" value="Unassembled WGS sequence"/>
</dbReference>
<dbReference type="PANTHER" id="PTHR21963">
    <property type="entry name" value="PF6"/>
    <property type="match status" value="1"/>
</dbReference>
<dbReference type="GO" id="GO:1990716">
    <property type="term" value="C:axonemal central apparatus"/>
    <property type="evidence" value="ECO:0007669"/>
    <property type="project" value="TreeGrafter"/>
</dbReference>
<gene>
    <name evidence="2" type="ORF">L9F63_020047</name>
</gene>
<protein>
    <submittedName>
        <fullName evidence="2">Uncharacterized protein</fullName>
    </submittedName>
</protein>
<feature type="region of interest" description="Disordered" evidence="1">
    <location>
        <begin position="185"/>
        <end position="244"/>
    </location>
</feature>
<reference evidence="2" key="2">
    <citation type="submission" date="2023-05" db="EMBL/GenBank/DDBJ databases">
        <authorList>
            <person name="Fouks B."/>
        </authorList>
    </citation>
    <scope>NUCLEOTIDE SEQUENCE</scope>
    <source>
        <strain evidence="2">Stay&amp;Tobe</strain>
        <tissue evidence="2">Testes</tissue>
    </source>
</reference>
<dbReference type="EMBL" id="JASPKZ010007173">
    <property type="protein sequence ID" value="KAJ9586339.1"/>
    <property type="molecule type" value="Genomic_DNA"/>
</dbReference>
<organism evidence="2 3">
    <name type="scientific">Diploptera punctata</name>
    <name type="common">Pacific beetle cockroach</name>
    <dbReference type="NCBI Taxonomy" id="6984"/>
    <lineage>
        <taxon>Eukaryota</taxon>
        <taxon>Metazoa</taxon>
        <taxon>Ecdysozoa</taxon>
        <taxon>Arthropoda</taxon>
        <taxon>Hexapoda</taxon>
        <taxon>Insecta</taxon>
        <taxon>Pterygota</taxon>
        <taxon>Neoptera</taxon>
        <taxon>Polyneoptera</taxon>
        <taxon>Dictyoptera</taxon>
        <taxon>Blattodea</taxon>
        <taxon>Blaberoidea</taxon>
        <taxon>Blaberidae</taxon>
        <taxon>Diplopterinae</taxon>
        <taxon>Diploptera</taxon>
    </lineage>
</organism>
<reference evidence="2" key="1">
    <citation type="journal article" date="2023" name="IScience">
        <title>Live-bearing cockroach genome reveals convergent evolutionary mechanisms linked to viviparity in insects and beyond.</title>
        <authorList>
            <person name="Fouks B."/>
            <person name="Harrison M.C."/>
            <person name="Mikhailova A.A."/>
            <person name="Marchal E."/>
            <person name="English S."/>
            <person name="Carruthers M."/>
            <person name="Jennings E.C."/>
            <person name="Chiamaka E.L."/>
            <person name="Frigard R.A."/>
            <person name="Pippel M."/>
            <person name="Attardo G.M."/>
            <person name="Benoit J.B."/>
            <person name="Bornberg-Bauer E."/>
            <person name="Tobe S.S."/>
        </authorList>
    </citation>
    <scope>NUCLEOTIDE SEQUENCE</scope>
    <source>
        <strain evidence="2">Stay&amp;Tobe</strain>
    </source>
</reference>
<comment type="caution">
    <text evidence="2">The sequence shown here is derived from an EMBL/GenBank/DDBJ whole genome shotgun (WGS) entry which is preliminary data.</text>
</comment>
<dbReference type="PANTHER" id="PTHR21963:SF1">
    <property type="entry name" value="SPERM-ASSOCIATED ANTIGEN 17"/>
    <property type="match status" value="1"/>
</dbReference>
<dbReference type="AlphaFoldDB" id="A0AAD7ZT10"/>
<name>A0AAD7ZT10_DIPPU</name>
<dbReference type="GO" id="GO:0005576">
    <property type="term" value="C:extracellular region"/>
    <property type="evidence" value="ECO:0007669"/>
    <property type="project" value="GOC"/>
</dbReference>
<keyword evidence="3" id="KW-1185">Reference proteome</keyword>
<evidence type="ECO:0000313" key="3">
    <source>
        <dbReference type="Proteomes" id="UP001233999"/>
    </source>
</evidence>
<feature type="compositionally biased region" description="Basic residues" evidence="1">
    <location>
        <begin position="229"/>
        <end position="238"/>
    </location>
</feature>
<dbReference type="InterPro" id="IPR026173">
    <property type="entry name" value="SPAG17"/>
</dbReference>
<proteinExistence type="predicted"/>
<feature type="compositionally biased region" description="Pro residues" evidence="1">
    <location>
        <begin position="187"/>
        <end position="196"/>
    </location>
</feature>
<dbReference type="GO" id="GO:0003351">
    <property type="term" value="P:epithelial cilium movement involved in extracellular fluid movement"/>
    <property type="evidence" value="ECO:0007669"/>
    <property type="project" value="TreeGrafter"/>
</dbReference>
<accession>A0AAD7ZT10</accession>